<evidence type="ECO:0000313" key="2">
    <source>
        <dbReference type="Proteomes" id="UP000244016"/>
    </source>
</evidence>
<reference evidence="1 2" key="1">
    <citation type="submission" date="2017-08" db="EMBL/GenBank/DDBJ databases">
        <title>Burning lignite coal seam in the remote Altai Mountains harbors a hydrogen-driven thermophilic microbial community.</title>
        <authorList>
            <person name="Kadnikov V.V."/>
            <person name="Mardanov A.V."/>
            <person name="Ivasenko D."/>
            <person name="Beletsky A.V."/>
            <person name="Karnachuk O.V."/>
            <person name="Ravin N.V."/>
        </authorList>
    </citation>
    <scope>NUCLEOTIDE SEQUENCE [LARGE SCALE GENOMIC DNA]</scope>
    <source>
        <strain evidence="1">AL31</strain>
    </source>
</reference>
<proteinExistence type="predicted"/>
<name>A0A2T5G8N2_9BACL</name>
<comment type="caution">
    <text evidence="1">The sequence shown here is derived from an EMBL/GenBank/DDBJ whole genome shotgun (WGS) entry which is preliminary data.</text>
</comment>
<dbReference type="Proteomes" id="UP000244016">
    <property type="component" value="Unassembled WGS sequence"/>
</dbReference>
<gene>
    <name evidence="1" type="ORF">BLITH_0715</name>
</gene>
<dbReference type="EMBL" id="PEBW01000002">
    <property type="protein sequence ID" value="PTQ52536.1"/>
    <property type="molecule type" value="Genomic_DNA"/>
</dbReference>
<accession>A0A2T5G8N2</accession>
<evidence type="ECO:0000313" key="1">
    <source>
        <dbReference type="EMBL" id="PTQ52536.1"/>
    </source>
</evidence>
<sequence>MNAERQFEEELVRARARAVVEVLRTSEVGRRFRAAAARCAQHPRLTPLVRAWHLARVRGDAAAMERLEGEISAYPAGAEYLALREELAARRDLVLSALEGALNRALDEAGSEDAERTQDAPGTF</sequence>
<protein>
    <submittedName>
        <fullName evidence="1">Uncharacterized protein</fullName>
    </submittedName>
</protein>
<dbReference type="AlphaFoldDB" id="A0A2T5G8N2"/>
<organism evidence="1 2">
    <name type="scientific">Brockia lithotrophica</name>
    <dbReference type="NCBI Taxonomy" id="933949"/>
    <lineage>
        <taxon>Bacteria</taxon>
        <taxon>Bacillati</taxon>
        <taxon>Bacillota</taxon>
        <taxon>Bacilli</taxon>
        <taxon>Bacillales</taxon>
        <taxon>Bacillales Family X. Incertae Sedis</taxon>
        <taxon>Brockia</taxon>
    </lineage>
</organism>